<dbReference type="GO" id="GO:0044210">
    <property type="term" value="P:'de novo' CTP biosynthetic process"/>
    <property type="evidence" value="ECO:0007669"/>
    <property type="project" value="UniProtKB-UniPathway"/>
</dbReference>
<protein>
    <recommendedName>
        <fullName evidence="3">CTP synthase (glutamine hydrolyzing)</fullName>
        <ecNumber evidence="3">6.3.4.2</ecNumber>
    </recommendedName>
</protein>
<dbReference type="GO" id="GO:0005829">
    <property type="term" value="C:cytosol"/>
    <property type="evidence" value="ECO:0007669"/>
    <property type="project" value="TreeGrafter"/>
</dbReference>
<reference evidence="11 12" key="1">
    <citation type="submission" date="2020-08" db="EMBL/GenBank/DDBJ databases">
        <title>Sequencing the genomes of 1000 actinobacteria strains.</title>
        <authorList>
            <person name="Klenk H.-P."/>
        </authorList>
    </citation>
    <scope>NUCLEOTIDE SEQUENCE [LARGE SCALE GENOMIC DNA]</scope>
    <source>
        <strain evidence="11 12">DSM 43768</strain>
    </source>
</reference>
<dbReference type="Gene3D" id="3.40.50.880">
    <property type="match status" value="1"/>
</dbReference>
<evidence type="ECO:0000313" key="12">
    <source>
        <dbReference type="Proteomes" id="UP000565579"/>
    </source>
</evidence>
<dbReference type="GO" id="GO:0016829">
    <property type="term" value="F:lyase activity"/>
    <property type="evidence" value="ECO:0007669"/>
    <property type="project" value="UniProtKB-KW"/>
</dbReference>
<evidence type="ECO:0000256" key="8">
    <source>
        <dbReference type="ARBA" id="ARBA00022975"/>
    </source>
</evidence>
<dbReference type="Pfam" id="PF00117">
    <property type="entry name" value="GATase"/>
    <property type="match status" value="1"/>
</dbReference>
<evidence type="ECO:0000256" key="2">
    <source>
        <dbReference type="ARBA" id="ARBA00007533"/>
    </source>
</evidence>
<evidence type="ECO:0000256" key="9">
    <source>
        <dbReference type="ARBA" id="ARBA00047781"/>
    </source>
</evidence>
<sequence>MSDRSWRVRGPALALMAGPSHGEGLGIGVDVRWLATEPLESGLAEVEAADVLWRAPGSPYRSLPGALAALRHGREHGVPTLGTCGGCQHMVIEYARHVLGFEDAQHAESDPYASALFVSELTCSPAGKTMPVPLVPGSRVAALYGRSEVEEEYYCNFGLDPGRQGILHDGGFLVTGVDGDGEARVLEIPGTRTTWPRCSCRRPARVPGRPTPLVVGPLRAALWRSPSSGSFRRSRGPAT</sequence>
<accession>A0A7X0U1G0</accession>
<dbReference type="UniPathway" id="UPA00159">
    <property type="reaction ID" value="UER00277"/>
</dbReference>
<evidence type="ECO:0000313" key="11">
    <source>
        <dbReference type="EMBL" id="MBB6551641.1"/>
    </source>
</evidence>
<dbReference type="PANTHER" id="PTHR11550">
    <property type="entry name" value="CTP SYNTHASE"/>
    <property type="match status" value="1"/>
</dbReference>
<keyword evidence="5" id="KW-0547">Nucleotide-binding</keyword>
<dbReference type="GO" id="GO:0003883">
    <property type="term" value="F:CTP synthase activity"/>
    <property type="evidence" value="ECO:0007669"/>
    <property type="project" value="UniProtKB-EC"/>
</dbReference>
<dbReference type="Proteomes" id="UP000565579">
    <property type="component" value="Unassembled WGS sequence"/>
</dbReference>
<evidence type="ECO:0000256" key="4">
    <source>
        <dbReference type="ARBA" id="ARBA00022598"/>
    </source>
</evidence>
<comment type="catalytic activity">
    <reaction evidence="9">
        <text>UTP + L-glutamine + ATP + H2O = CTP + L-glutamate + ADP + phosphate + 2 H(+)</text>
        <dbReference type="Rhea" id="RHEA:26426"/>
        <dbReference type="ChEBI" id="CHEBI:15377"/>
        <dbReference type="ChEBI" id="CHEBI:15378"/>
        <dbReference type="ChEBI" id="CHEBI:29985"/>
        <dbReference type="ChEBI" id="CHEBI:30616"/>
        <dbReference type="ChEBI" id="CHEBI:37563"/>
        <dbReference type="ChEBI" id="CHEBI:43474"/>
        <dbReference type="ChEBI" id="CHEBI:46398"/>
        <dbReference type="ChEBI" id="CHEBI:58359"/>
        <dbReference type="ChEBI" id="CHEBI:456216"/>
        <dbReference type="EC" id="6.3.4.2"/>
    </reaction>
</comment>
<dbReference type="EMBL" id="JACHMI010000001">
    <property type="protein sequence ID" value="MBB6551641.1"/>
    <property type="molecule type" value="Genomic_DNA"/>
</dbReference>
<evidence type="ECO:0000256" key="5">
    <source>
        <dbReference type="ARBA" id="ARBA00022741"/>
    </source>
</evidence>
<dbReference type="GO" id="GO:0042802">
    <property type="term" value="F:identical protein binding"/>
    <property type="evidence" value="ECO:0007669"/>
    <property type="project" value="TreeGrafter"/>
</dbReference>
<dbReference type="AlphaFoldDB" id="A0A7X0U1G0"/>
<proteinExistence type="inferred from homology"/>
<keyword evidence="8" id="KW-0665">Pyrimidine biosynthesis</keyword>
<dbReference type="GO" id="GO:0019856">
    <property type="term" value="P:pyrimidine nucleobase biosynthetic process"/>
    <property type="evidence" value="ECO:0007669"/>
    <property type="project" value="TreeGrafter"/>
</dbReference>
<keyword evidence="4" id="KW-0436">Ligase</keyword>
<name>A0A7X0U1G0_9ACTN</name>
<dbReference type="InterPro" id="IPR029062">
    <property type="entry name" value="Class_I_gatase-like"/>
</dbReference>
<feature type="domain" description="Glutamine amidotransferase" evidence="10">
    <location>
        <begin position="51"/>
        <end position="107"/>
    </location>
</feature>
<comment type="similarity">
    <text evidence="2">Belongs to the CTP synthase family.</text>
</comment>
<keyword evidence="12" id="KW-1185">Reference proteome</keyword>
<dbReference type="GO" id="GO:0005524">
    <property type="term" value="F:ATP binding"/>
    <property type="evidence" value="ECO:0007669"/>
    <property type="project" value="UniProtKB-KW"/>
</dbReference>
<keyword evidence="6" id="KW-0067">ATP-binding</keyword>
<dbReference type="PANTHER" id="PTHR11550:SF0">
    <property type="entry name" value="CTP SYNTHASE-RELATED"/>
    <property type="match status" value="1"/>
</dbReference>
<evidence type="ECO:0000259" key="10">
    <source>
        <dbReference type="Pfam" id="PF00117"/>
    </source>
</evidence>
<organism evidence="11 12">
    <name type="scientific">Nonomuraea rubra</name>
    <dbReference type="NCBI Taxonomy" id="46180"/>
    <lineage>
        <taxon>Bacteria</taxon>
        <taxon>Bacillati</taxon>
        <taxon>Actinomycetota</taxon>
        <taxon>Actinomycetes</taxon>
        <taxon>Streptosporangiales</taxon>
        <taxon>Streptosporangiaceae</taxon>
        <taxon>Nonomuraea</taxon>
    </lineage>
</organism>
<evidence type="ECO:0000256" key="3">
    <source>
        <dbReference type="ARBA" id="ARBA00012291"/>
    </source>
</evidence>
<gene>
    <name evidence="11" type="ORF">HD593_006436</name>
</gene>
<dbReference type="EC" id="6.3.4.2" evidence="3"/>
<dbReference type="RefSeq" id="WP_221525096.1">
    <property type="nucleotide sequence ID" value="NZ_BAAAXY010000262.1"/>
</dbReference>
<dbReference type="InterPro" id="IPR017926">
    <property type="entry name" value="GATASE"/>
</dbReference>
<comment type="caution">
    <text evidence="11">The sequence shown here is derived from an EMBL/GenBank/DDBJ whole genome shotgun (WGS) entry which is preliminary data.</text>
</comment>
<dbReference type="SUPFAM" id="SSF52317">
    <property type="entry name" value="Class I glutamine amidotransferase-like"/>
    <property type="match status" value="1"/>
</dbReference>
<keyword evidence="7" id="KW-0315">Glutamine amidotransferase</keyword>
<comment type="pathway">
    <text evidence="1">Pyrimidine metabolism; CTP biosynthesis via de novo pathway; CTP from UDP: step 2/2.</text>
</comment>
<evidence type="ECO:0000256" key="1">
    <source>
        <dbReference type="ARBA" id="ARBA00005171"/>
    </source>
</evidence>
<keyword evidence="11" id="KW-0456">Lyase</keyword>
<dbReference type="InterPro" id="IPR004468">
    <property type="entry name" value="CTP_synthase"/>
</dbReference>
<evidence type="ECO:0000256" key="6">
    <source>
        <dbReference type="ARBA" id="ARBA00022840"/>
    </source>
</evidence>
<evidence type="ECO:0000256" key="7">
    <source>
        <dbReference type="ARBA" id="ARBA00022962"/>
    </source>
</evidence>